<feature type="compositionally biased region" description="Polar residues" evidence="6">
    <location>
        <begin position="42"/>
        <end position="65"/>
    </location>
</feature>
<proteinExistence type="inferred from homology"/>
<gene>
    <name evidence="8" type="ORF">VSDG_07221</name>
</gene>
<sequence>MFDFLSLNLRRAGASRPMAKPSPGLPMYSPIAIDYLDDTCTSASSGGQSTSNADSSLSENETGQLSPVDPLHPAQHHASTPPSSIWPSRPSLSRFLADFTLGFADGLTVPFALTAGLSSLGQTDTVIYAGMAEICAGSISMGIGGYLSSKGEAREACKATHTIKAADMDVDEEEKVGMAAVVKNYLAPLDLPSELLDLVRQHIVLQSGITSTLLKKVATKEEADENAENDLPSSIVVGLSVAVGYLIGGILPLFPYFVVDHVRDGLTWSFIVCVFALFAFGFGKDFILHREQDKERVLVKKSGFSVGRLRIQLGRLCNRHIPVEVRLGGGCFRSLPILNTTWLRQAVVSCEKGQSKDLADVVRAWSISSEIQARAVNWDLVKRGGWSVEPSISSHKLLVHWDYGKTQGGLE</sequence>
<keyword evidence="9" id="KW-1185">Reference proteome</keyword>
<dbReference type="STRING" id="252740.A0A423VMM2"/>
<evidence type="ECO:0000256" key="6">
    <source>
        <dbReference type="SAM" id="MobiDB-lite"/>
    </source>
</evidence>
<keyword evidence="4 7" id="KW-1133">Transmembrane helix</keyword>
<dbReference type="PANTHER" id="PTHR31851">
    <property type="entry name" value="FE(2+)/MN(2+) TRANSPORTER PCL1"/>
    <property type="match status" value="1"/>
</dbReference>
<protein>
    <recommendedName>
        <fullName evidence="10">Vacuolar iron transporter Ccc1</fullName>
    </recommendedName>
</protein>
<evidence type="ECO:0000256" key="3">
    <source>
        <dbReference type="ARBA" id="ARBA00022692"/>
    </source>
</evidence>
<evidence type="ECO:0000256" key="4">
    <source>
        <dbReference type="ARBA" id="ARBA00022989"/>
    </source>
</evidence>
<dbReference type="Proteomes" id="UP000284375">
    <property type="component" value="Unassembled WGS sequence"/>
</dbReference>
<dbReference type="EMBL" id="LJZO01000038">
    <property type="protein sequence ID" value="ROV92277.1"/>
    <property type="molecule type" value="Genomic_DNA"/>
</dbReference>
<keyword evidence="5 7" id="KW-0472">Membrane</keyword>
<feature type="compositionally biased region" description="Polar residues" evidence="6">
    <location>
        <begin position="77"/>
        <end position="86"/>
    </location>
</feature>
<comment type="subcellular location">
    <subcellularLocation>
        <location evidence="1">Endomembrane system</location>
        <topology evidence="1">Multi-pass membrane protein</topology>
    </subcellularLocation>
</comment>
<dbReference type="GO" id="GO:0030026">
    <property type="term" value="P:intracellular manganese ion homeostasis"/>
    <property type="evidence" value="ECO:0007669"/>
    <property type="project" value="InterPro"/>
</dbReference>
<evidence type="ECO:0000313" key="9">
    <source>
        <dbReference type="Proteomes" id="UP000284375"/>
    </source>
</evidence>
<feature type="region of interest" description="Disordered" evidence="6">
    <location>
        <begin position="42"/>
        <end position="86"/>
    </location>
</feature>
<evidence type="ECO:0000256" key="1">
    <source>
        <dbReference type="ARBA" id="ARBA00004127"/>
    </source>
</evidence>
<reference evidence="8 9" key="1">
    <citation type="submission" date="2015-09" db="EMBL/GenBank/DDBJ databases">
        <title>Host preference determinants of Valsa canker pathogens revealed by comparative genomics.</title>
        <authorList>
            <person name="Yin Z."/>
            <person name="Huang L."/>
        </authorList>
    </citation>
    <scope>NUCLEOTIDE SEQUENCE [LARGE SCALE GENOMIC DNA]</scope>
    <source>
        <strain evidence="8 9">YSFL</strain>
    </source>
</reference>
<evidence type="ECO:0008006" key="10">
    <source>
        <dbReference type="Google" id="ProtNLM"/>
    </source>
</evidence>
<feature type="transmembrane region" description="Helical" evidence="7">
    <location>
        <begin position="265"/>
        <end position="283"/>
    </location>
</feature>
<evidence type="ECO:0000256" key="7">
    <source>
        <dbReference type="SAM" id="Phobius"/>
    </source>
</evidence>
<evidence type="ECO:0000313" key="8">
    <source>
        <dbReference type="EMBL" id="ROV92277.1"/>
    </source>
</evidence>
<feature type="transmembrane region" description="Helical" evidence="7">
    <location>
        <begin position="235"/>
        <end position="259"/>
    </location>
</feature>
<dbReference type="InterPro" id="IPR008217">
    <property type="entry name" value="Ccc1_fam"/>
</dbReference>
<keyword evidence="3 7" id="KW-0812">Transmembrane</keyword>
<name>A0A423VMM2_CYTCH</name>
<evidence type="ECO:0000256" key="5">
    <source>
        <dbReference type="ARBA" id="ARBA00023136"/>
    </source>
</evidence>
<comment type="similarity">
    <text evidence="2">Belongs to the CCC1 family.</text>
</comment>
<organism evidence="8 9">
    <name type="scientific">Cytospora chrysosperma</name>
    <name type="common">Cytospora canker fungus</name>
    <name type="synonym">Sphaeria chrysosperma</name>
    <dbReference type="NCBI Taxonomy" id="252740"/>
    <lineage>
        <taxon>Eukaryota</taxon>
        <taxon>Fungi</taxon>
        <taxon>Dikarya</taxon>
        <taxon>Ascomycota</taxon>
        <taxon>Pezizomycotina</taxon>
        <taxon>Sordariomycetes</taxon>
        <taxon>Sordariomycetidae</taxon>
        <taxon>Diaporthales</taxon>
        <taxon>Cytosporaceae</taxon>
        <taxon>Cytospora</taxon>
    </lineage>
</organism>
<dbReference type="OrthoDB" id="73465at2759"/>
<dbReference type="GO" id="GO:0005384">
    <property type="term" value="F:manganese ion transmembrane transporter activity"/>
    <property type="evidence" value="ECO:0007669"/>
    <property type="project" value="InterPro"/>
</dbReference>
<dbReference type="Pfam" id="PF01988">
    <property type="entry name" value="VIT1"/>
    <property type="match status" value="1"/>
</dbReference>
<comment type="caution">
    <text evidence="8">The sequence shown here is derived from an EMBL/GenBank/DDBJ whole genome shotgun (WGS) entry which is preliminary data.</text>
</comment>
<evidence type="ECO:0000256" key="2">
    <source>
        <dbReference type="ARBA" id="ARBA00007049"/>
    </source>
</evidence>
<dbReference type="GO" id="GO:0012505">
    <property type="term" value="C:endomembrane system"/>
    <property type="evidence" value="ECO:0007669"/>
    <property type="project" value="UniProtKB-SubCell"/>
</dbReference>
<dbReference type="AlphaFoldDB" id="A0A423VMM2"/>
<accession>A0A423VMM2</accession>